<keyword evidence="2" id="KW-1185">Reference proteome</keyword>
<dbReference type="EMBL" id="JAPDRQ010000376">
    <property type="protein sequence ID" value="KAJ9650158.1"/>
    <property type="molecule type" value="Genomic_DNA"/>
</dbReference>
<name>A0ACC2ZRG0_9EURO</name>
<sequence>MPESPWWLSSRDMDDKALKSLEKLGCSQPGEAQKRLAVIKVTLEKVRAETEGVTYIECFRGSNLRRTIISIAPLSIQAIGGVIFIAGYSTYYQQLAGYSTSESFSLFIALQLCSMFGNVCSWDLVDRLGRRFMTFWGSLILTILLLITGGLATAGDTRSIKGAIALMILYGWIYNVSIGSTAYNLLTEVATSRLRVKTIAIGIMCQSLWYTMWSFVLPYLFNPDHANLGAKIAFIYGALSILCTIYLWFYQVETAGRSYEELDEMFMKRISARKFKTYVTEVETKGQELQRRNSATAVKA</sequence>
<proteinExistence type="predicted"/>
<evidence type="ECO:0000313" key="1">
    <source>
        <dbReference type="EMBL" id="KAJ9650158.1"/>
    </source>
</evidence>
<organism evidence="1 2">
    <name type="scientific">Neophaeococcomyces mojaviensis</name>
    <dbReference type="NCBI Taxonomy" id="3383035"/>
    <lineage>
        <taxon>Eukaryota</taxon>
        <taxon>Fungi</taxon>
        <taxon>Dikarya</taxon>
        <taxon>Ascomycota</taxon>
        <taxon>Pezizomycotina</taxon>
        <taxon>Eurotiomycetes</taxon>
        <taxon>Chaetothyriomycetidae</taxon>
        <taxon>Chaetothyriales</taxon>
        <taxon>Chaetothyriales incertae sedis</taxon>
        <taxon>Neophaeococcomyces</taxon>
    </lineage>
</organism>
<reference evidence="1" key="1">
    <citation type="submission" date="2022-10" db="EMBL/GenBank/DDBJ databases">
        <title>Culturing micro-colonial fungi from biological soil crusts in the Mojave desert and describing Neophaeococcomyces mojavensis, and introducing the new genera and species Taxawa tesnikishii.</title>
        <authorList>
            <person name="Kurbessoian T."/>
            <person name="Stajich J.E."/>
        </authorList>
    </citation>
    <scope>NUCLEOTIDE SEQUENCE</scope>
    <source>
        <strain evidence="1">JES_112</strain>
    </source>
</reference>
<gene>
    <name evidence="1" type="ORF">H2198_010520</name>
</gene>
<dbReference type="Proteomes" id="UP001172386">
    <property type="component" value="Unassembled WGS sequence"/>
</dbReference>
<accession>A0ACC2ZRG0</accession>
<comment type="caution">
    <text evidence="1">The sequence shown here is derived from an EMBL/GenBank/DDBJ whole genome shotgun (WGS) entry which is preliminary data.</text>
</comment>
<protein>
    <submittedName>
        <fullName evidence="1">Uncharacterized protein</fullName>
    </submittedName>
</protein>
<evidence type="ECO:0000313" key="2">
    <source>
        <dbReference type="Proteomes" id="UP001172386"/>
    </source>
</evidence>